<sequence length="198" mass="22401">MAALQAGQTGTQVRLAPDQRDAKARQQVKWQMAPFHRCATELRANVREKPIAGKQPDWWLDGRSKEAAKNRHQEIKKESQNMLQKFKRDKSLPILRRVEGGSQDPSWGGPARTGEELLCNSIPFGPFRSSYTKAGRSLQDLDDKESGPIMMSIHQYYANAGETVTSREGILCPPHSRYKQFKSCSHHYKLLTRQPGGL</sequence>
<dbReference type="EMBL" id="CAMXCT020003135">
    <property type="protein sequence ID" value="CAL1156048.1"/>
    <property type="molecule type" value="Genomic_DNA"/>
</dbReference>
<evidence type="ECO:0000256" key="1">
    <source>
        <dbReference type="SAM" id="MobiDB-lite"/>
    </source>
</evidence>
<feature type="region of interest" description="Disordered" evidence="1">
    <location>
        <begin position="54"/>
        <end position="78"/>
    </location>
</feature>
<accession>A0A9P1D2U4</accession>
<dbReference type="EMBL" id="CAMXCT010003135">
    <property type="protein sequence ID" value="CAI4002673.1"/>
    <property type="molecule type" value="Genomic_DNA"/>
</dbReference>
<reference evidence="3 4" key="2">
    <citation type="submission" date="2024-05" db="EMBL/GenBank/DDBJ databases">
        <authorList>
            <person name="Chen Y."/>
            <person name="Shah S."/>
            <person name="Dougan E. K."/>
            <person name="Thang M."/>
            <person name="Chan C."/>
        </authorList>
    </citation>
    <scope>NUCLEOTIDE SEQUENCE [LARGE SCALE GENOMIC DNA]</scope>
</reference>
<feature type="region of interest" description="Disordered" evidence="1">
    <location>
        <begin position="1"/>
        <end position="25"/>
    </location>
</feature>
<evidence type="ECO:0000313" key="2">
    <source>
        <dbReference type="EMBL" id="CAI4002673.1"/>
    </source>
</evidence>
<dbReference type="EMBL" id="CAMXCT030003135">
    <property type="protein sequence ID" value="CAL4789985.1"/>
    <property type="molecule type" value="Genomic_DNA"/>
</dbReference>
<name>A0A9P1D2U4_9DINO</name>
<dbReference type="OrthoDB" id="10520385at2759"/>
<feature type="compositionally biased region" description="Polar residues" evidence="1">
    <location>
        <begin position="1"/>
        <end position="12"/>
    </location>
</feature>
<dbReference type="Proteomes" id="UP001152797">
    <property type="component" value="Unassembled WGS sequence"/>
</dbReference>
<organism evidence="2">
    <name type="scientific">Cladocopium goreaui</name>
    <dbReference type="NCBI Taxonomy" id="2562237"/>
    <lineage>
        <taxon>Eukaryota</taxon>
        <taxon>Sar</taxon>
        <taxon>Alveolata</taxon>
        <taxon>Dinophyceae</taxon>
        <taxon>Suessiales</taxon>
        <taxon>Symbiodiniaceae</taxon>
        <taxon>Cladocopium</taxon>
    </lineage>
</organism>
<gene>
    <name evidence="2" type="ORF">C1SCF055_LOCUS28613</name>
</gene>
<comment type="caution">
    <text evidence="2">The sequence shown here is derived from an EMBL/GenBank/DDBJ whole genome shotgun (WGS) entry which is preliminary data.</text>
</comment>
<proteinExistence type="predicted"/>
<feature type="compositionally biased region" description="Basic and acidic residues" evidence="1">
    <location>
        <begin position="60"/>
        <end position="78"/>
    </location>
</feature>
<dbReference type="AlphaFoldDB" id="A0A9P1D2U4"/>
<protein>
    <submittedName>
        <fullName evidence="2">Uncharacterized protein</fullName>
    </submittedName>
</protein>
<reference evidence="2" key="1">
    <citation type="submission" date="2022-10" db="EMBL/GenBank/DDBJ databases">
        <authorList>
            <person name="Chen Y."/>
            <person name="Dougan E. K."/>
            <person name="Chan C."/>
            <person name="Rhodes N."/>
            <person name="Thang M."/>
        </authorList>
    </citation>
    <scope>NUCLEOTIDE SEQUENCE</scope>
</reference>
<keyword evidence="4" id="KW-1185">Reference proteome</keyword>
<evidence type="ECO:0000313" key="3">
    <source>
        <dbReference type="EMBL" id="CAL4789985.1"/>
    </source>
</evidence>
<evidence type="ECO:0000313" key="4">
    <source>
        <dbReference type="Proteomes" id="UP001152797"/>
    </source>
</evidence>